<dbReference type="InterPro" id="IPR019060">
    <property type="entry name" value="DUF2382"/>
</dbReference>
<dbReference type="Pfam" id="PF09557">
    <property type="entry name" value="DUF2382"/>
    <property type="match status" value="1"/>
</dbReference>
<comment type="caution">
    <text evidence="2">The sequence shown here is derived from an EMBL/GenBank/DDBJ whole genome shotgun (WGS) entry which is preliminary data.</text>
</comment>
<evidence type="ECO:0000313" key="2">
    <source>
        <dbReference type="EMBL" id="RAI54067.1"/>
    </source>
</evidence>
<sequence length="152" mass="16915">MGGGHGDAVVPSDDHVAEGVTEQVIPLAEEILHVSKRTVETGRVRISLSTETVEDVLRDTLRTRRAEVERVQIDREVSEPPQTRQDGDVLIVPVVEEVLVVERRLVLREEIRLRFIDGEKAVERSVERRVQRATVDRVPAAGVTPLAAGMDQ</sequence>
<name>A0A327LV82_9PROT</name>
<protein>
    <recommendedName>
        <fullName evidence="1">DUF2382 domain-containing protein</fullName>
    </recommendedName>
</protein>
<proteinExistence type="predicted"/>
<accession>A0A327LV82</accession>
<dbReference type="AlphaFoldDB" id="A0A327LV82"/>
<gene>
    <name evidence="2" type="ORF">DOO78_26625</name>
</gene>
<organism evidence="2 3">
    <name type="scientific">Roseicella frigidaeris</name>
    <dbReference type="NCBI Taxonomy" id="2230885"/>
    <lineage>
        <taxon>Bacteria</taxon>
        <taxon>Pseudomonadati</taxon>
        <taxon>Pseudomonadota</taxon>
        <taxon>Alphaproteobacteria</taxon>
        <taxon>Acetobacterales</taxon>
        <taxon>Roseomonadaceae</taxon>
        <taxon>Roseicella</taxon>
    </lineage>
</organism>
<evidence type="ECO:0000259" key="1">
    <source>
        <dbReference type="Pfam" id="PF09557"/>
    </source>
</evidence>
<dbReference type="OrthoDB" id="7586109at2"/>
<dbReference type="Proteomes" id="UP000249065">
    <property type="component" value="Unassembled WGS sequence"/>
</dbReference>
<feature type="domain" description="DUF2382" evidence="1">
    <location>
        <begin position="25"/>
        <end position="132"/>
    </location>
</feature>
<keyword evidence="3" id="KW-1185">Reference proteome</keyword>
<reference evidence="3" key="1">
    <citation type="submission" date="2018-06" db="EMBL/GenBank/DDBJ databases">
        <authorList>
            <person name="Khan S.A."/>
        </authorList>
    </citation>
    <scope>NUCLEOTIDE SEQUENCE [LARGE SCALE GENOMIC DNA]</scope>
    <source>
        <strain evidence="3">DB-1506</strain>
    </source>
</reference>
<dbReference type="EMBL" id="QLIX01000066">
    <property type="protein sequence ID" value="RAI54067.1"/>
    <property type="molecule type" value="Genomic_DNA"/>
</dbReference>
<evidence type="ECO:0000313" key="3">
    <source>
        <dbReference type="Proteomes" id="UP000249065"/>
    </source>
</evidence>